<evidence type="ECO:0000313" key="1">
    <source>
        <dbReference type="EMBL" id="PNE39871.1"/>
    </source>
</evidence>
<protein>
    <submittedName>
        <fullName evidence="1">Uncharacterized protein</fullName>
    </submittedName>
</protein>
<dbReference type="EMBL" id="LJSN01000002">
    <property type="protein sequence ID" value="PNE39871.1"/>
    <property type="molecule type" value="Genomic_DNA"/>
</dbReference>
<organism evidence="1 2">
    <name type="scientific">Streptomyces noursei</name>
    <name type="common">Streptomyces albulus</name>
    <dbReference type="NCBI Taxonomy" id="1971"/>
    <lineage>
        <taxon>Bacteria</taxon>
        <taxon>Bacillati</taxon>
        <taxon>Actinomycetota</taxon>
        <taxon>Actinomycetes</taxon>
        <taxon>Kitasatosporales</taxon>
        <taxon>Streptomycetaceae</taxon>
        <taxon>Streptomyces</taxon>
    </lineage>
</organism>
<proteinExistence type="predicted"/>
<comment type="caution">
    <text evidence="1">The sequence shown here is derived from an EMBL/GenBank/DDBJ whole genome shotgun (WGS) entry which is preliminary data.</text>
</comment>
<dbReference type="Proteomes" id="UP000236047">
    <property type="component" value="Unassembled WGS sequence"/>
</dbReference>
<sequence>MWNGRIRLTELVYASAVTITAFATSAGPLFSVVSSIPFSITLAKGAELSGIFKLSLARPSMGSVPRARPRQSKLLSTLGFSAKSADFANFSNKSSVRLSWSISSAEILAGYGASFLPFNPEGRARSSVRVVTMAPAMTSSMSLKLLGLRGIGCHWLSIEMMSISSLSMLLNKANRGSRSLVAE</sequence>
<accession>A0A2N8PFV7</accession>
<keyword evidence="2" id="KW-1185">Reference proteome</keyword>
<dbReference type="AlphaFoldDB" id="A0A2N8PFV7"/>
<gene>
    <name evidence="1" type="ORF">AOB60_01680</name>
</gene>
<reference evidence="2" key="1">
    <citation type="submission" date="2015-09" db="EMBL/GenBank/DDBJ databases">
        <authorList>
            <person name="Graham D.E."/>
            <person name="Mahan K.M."/>
            <person name="Klingeman D.M."/>
            <person name="Fida T."/>
            <person name="Giannone R.J."/>
            <person name="Hettich R.L."/>
            <person name="Parry R.J."/>
            <person name="Spain J.C."/>
        </authorList>
    </citation>
    <scope>NUCLEOTIDE SEQUENCE [LARGE SCALE GENOMIC DNA]</scope>
    <source>
        <strain evidence="2">JCM 4701</strain>
    </source>
</reference>
<name>A0A2N8PFV7_STRNR</name>
<evidence type="ECO:0000313" key="2">
    <source>
        <dbReference type="Proteomes" id="UP000236047"/>
    </source>
</evidence>